<feature type="transmembrane region" description="Helical" evidence="1">
    <location>
        <begin position="85"/>
        <end position="103"/>
    </location>
</feature>
<feature type="domain" description="Acyltransferase 3" evidence="2">
    <location>
        <begin position="4"/>
        <end position="351"/>
    </location>
</feature>
<feature type="transmembrane region" description="Helical" evidence="1">
    <location>
        <begin position="332"/>
        <end position="351"/>
    </location>
</feature>
<dbReference type="PANTHER" id="PTHR36927">
    <property type="entry name" value="BLR4337 PROTEIN"/>
    <property type="match status" value="1"/>
</dbReference>
<sequence length="386" mass="45765">MRRYDLDWLRVFVFGLLIFYHVGMFFVPWGWHIKNNVEYTSIRIPMLFVNQWRLPILFLISGMGTFYALNKRTPIQFSTERIKRLFLPLVVGMLLVVPPQVYIERIANSQFRGSYFDFWPAQSFIGVYPEGNLSWHHLWFLPYLLLFSLALVPVFVSLKKNPGGRFITWVKALISRKTGLFWFLLPLYLMESLLEPFFNITHALIGDWFAIANYSTLFFYGFLLMTVQDNFWNTVTKNRRFYLYCGLIGFTLYLGLIMSFEDSILVHFTEALLKVFNLWSWILVLFGYAATYWNRPSRALTYCNEAVYPFYILHQTITIIAGYFIMDLSWGFLPKFLYLVIATFGGSWVIYEFGIRRWKWLRPLFGLKLKKAFTFSKEIKSVPQGK</sequence>
<proteinExistence type="predicted"/>
<feature type="transmembrane region" description="Helical" evidence="1">
    <location>
        <begin position="272"/>
        <end position="294"/>
    </location>
</feature>
<protein>
    <recommendedName>
        <fullName evidence="2">Acyltransferase 3 domain-containing protein</fullName>
    </recommendedName>
</protein>
<dbReference type="Pfam" id="PF01757">
    <property type="entry name" value="Acyl_transf_3"/>
    <property type="match status" value="1"/>
</dbReference>
<evidence type="ECO:0000313" key="3">
    <source>
        <dbReference type="EMBL" id="GGD51043.1"/>
    </source>
</evidence>
<feature type="transmembrane region" description="Helical" evidence="1">
    <location>
        <begin position="51"/>
        <end position="69"/>
    </location>
</feature>
<dbReference type="RefSeq" id="WP_188370265.1">
    <property type="nucleotide sequence ID" value="NZ_BMFH01000001.1"/>
</dbReference>
<feature type="transmembrane region" description="Helical" evidence="1">
    <location>
        <begin position="12"/>
        <end position="31"/>
    </location>
</feature>
<reference evidence="4" key="1">
    <citation type="journal article" date="2019" name="Int. J. Syst. Evol. Microbiol.">
        <title>The Global Catalogue of Microorganisms (GCM) 10K type strain sequencing project: providing services to taxonomists for standard genome sequencing and annotation.</title>
        <authorList>
            <consortium name="The Broad Institute Genomics Platform"/>
            <consortium name="The Broad Institute Genome Sequencing Center for Infectious Disease"/>
            <person name="Wu L."/>
            <person name="Ma J."/>
        </authorList>
    </citation>
    <scope>NUCLEOTIDE SEQUENCE [LARGE SCALE GENOMIC DNA]</scope>
    <source>
        <strain evidence="4">CGMCC 1.12606</strain>
    </source>
</reference>
<dbReference type="InterPro" id="IPR050623">
    <property type="entry name" value="Glucan_succinyl_AcylTrfase"/>
</dbReference>
<name>A0ABQ1QZE1_9FLAO</name>
<comment type="caution">
    <text evidence="3">The sequence shown here is derived from an EMBL/GenBank/DDBJ whole genome shotgun (WGS) entry which is preliminary data.</text>
</comment>
<dbReference type="EMBL" id="BMFH01000001">
    <property type="protein sequence ID" value="GGD51043.1"/>
    <property type="molecule type" value="Genomic_DNA"/>
</dbReference>
<keyword evidence="4" id="KW-1185">Reference proteome</keyword>
<gene>
    <name evidence="3" type="ORF">GCM10011361_17170</name>
</gene>
<organism evidence="3 4">
    <name type="scientific">Muriicola marianensis</name>
    <dbReference type="NCBI Taxonomy" id="1324801"/>
    <lineage>
        <taxon>Bacteria</taxon>
        <taxon>Pseudomonadati</taxon>
        <taxon>Bacteroidota</taxon>
        <taxon>Flavobacteriia</taxon>
        <taxon>Flavobacteriales</taxon>
        <taxon>Flavobacteriaceae</taxon>
        <taxon>Muriicola</taxon>
    </lineage>
</organism>
<feature type="transmembrane region" description="Helical" evidence="1">
    <location>
        <begin position="306"/>
        <end position="326"/>
    </location>
</feature>
<evidence type="ECO:0000313" key="4">
    <source>
        <dbReference type="Proteomes" id="UP000625780"/>
    </source>
</evidence>
<keyword evidence="1" id="KW-0812">Transmembrane</keyword>
<keyword evidence="1" id="KW-0472">Membrane</keyword>
<dbReference type="InterPro" id="IPR002656">
    <property type="entry name" value="Acyl_transf_3_dom"/>
</dbReference>
<feature type="transmembrane region" description="Helical" evidence="1">
    <location>
        <begin position="138"/>
        <end position="158"/>
    </location>
</feature>
<dbReference type="Proteomes" id="UP000625780">
    <property type="component" value="Unassembled WGS sequence"/>
</dbReference>
<feature type="transmembrane region" description="Helical" evidence="1">
    <location>
        <begin position="210"/>
        <end position="229"/>
    </location>
</feature>
<evidence type="ECO:0000259" key="2">
    <source>
        <dbReference type="Pfam" id="PF01757"/>
    </source>
</evidence>
<feature type="transmembrane region" description="Helical" evidence="1">
    <location>
        <begin position="241"/>
        <end position="260"/>
    </location>
</feature>
<feature type="transmembrane region" description="Helical" evidence="1">
    <location>
        <begin position="179"/>
        <end position="198"/>
    </location>
</feature>
<keyword evidence="1" id="KW-1133">Transmembrane helix</keyword>
<accession>A0ABQ1QZE1</accession>
<evidence type="ECO:0000256" key="1">
    <source>
        <dbReference type="SAM" id="Phobius"/>
    </source>
</evidence>
<dbReference type="PANTHER" id="PTHR36927:SF3">
    <property type="entry name" value="GLUCANS BIOSYNTHESIS PROTEIN C"/>
    <property type="match status" value="1"/>
</dbReference>